<name>A0ABV8MP07_9NEIS</name>
<evidence type="ECO:0000313" key="2">
    <source>
        <dbReference type="Proteomes" id="UP001595791"/>
    </source>
</evidence>
<organism evidence="1 2">
    <name type="scientific">Chitinimonas lacunae</name>
    <dbReference type="NCBI Taxonomy" id="1963018"/>
    <lineage>
        <taxon>Bacteria</taxon>
        <taxon>Pseudomonadati</taxon>
        <taxon>Pseudomonadota</taxon>
        <taxon>Betaproteobacteria</taxon>
        <taxon>Neisseriales</taxon>
        <taxon>Chitinibacteraceae</taxon>
        <taxon>Chitinimonas</taxon>
    </lineage>
</organism>
<reference evidence="2" key="1">
    <citation type="journal article" date="2019" name="Int. J. Syst. Evol. Microbiol.">
        <title>The Global Catalogue of Microorganisms (GCM) 10K type strain sequencing project: providing services to taxonomists for standard genome sequencing and annotation.</title>
        <authorList>
            <consortium name="The Broad Institute Genomics Platform"/>
            <consortium name="The Broad Institute Genome Sequencing Center for Infectious Disease"/>
            <person name="Wu L."/>
            <person name="Ma J."/>
        </authorList>
    </citation>
    <scope>NUCLEOTIDE SEQUENCE [LARGE SCALE GENOMIC DNA]</scope>
    <source>
        <strain evidence="2">LMG 29894</strain>
    </source>
</reference>
<comment type="caution">
    <text evidence="1">The sequence shown here is derived from an EMBL/GenBank/DDBJ whole genome shotgun (WGS) entry which is preliminary data.</text>
</comment>
<gene>
    <name evidence="1" type="ORF">ACFOW7_06735</name>
</gene>
<accession>A0ABV8MP07</accession>
<protein>
    <submittedName>
        <fullName evidence="1">Uncharacterized protein</fullName>
    </submittedName>
</protein>
<sequence>MNNEKLPKNIRNKPDIELNGRTLLALSHAINYLNNTFDIYFKKKKWPIENYEIWTVIYEEEKCISVAFCPKIEPDESGLLFEVPVQGVWKNGPGVKFFISLADYSLIDTVFMR</sequence>
<keyword evidence="2" id="KW-1185">Reference proteome</keyword>
<evidence type="ECO:0000313" key="1">
    <source>
        <dbReference type="EMBL" id="MFC4159051.1"/>
    </source>
</evidence>
<proteinExistence type="predicted"/>
<dbReference type="Proteomes" id="UP001595791">
    <property type="component" value="Unassembled WGS sequence"/>
</dbReference>
<dbReference type="EMBL" id="JBHSBU010000001">
    <property type="protein sequence ID" value="MFC4159051.1"/>
    <property type="molecule type" value="Genomic_DNA"/>
</dbReference>
<dbReference type="RefSeq" id="WP_378162384.1">
    <property type="nucleotide sequence ID" value="NZ_JBHSBU010000001.1"/>
</dbReference>